<dbReference type="AlphaFoldDB" id="A0A6H5I487"/>
<evidence type="ECO:0000313" key="1">
    <source>
        <dbReference type="EMBL" id="CAB0032765.1"/>
    </source>
</evidence>
<dbReference type="EMBL" id="CADCXV010000689">
    <property type="protein sequence ID" value="CAB0032765.1"/>
    <property type="molecule type" value="Genomic_DNA"/>
</dbReference>
<gene>
    <name evidence="1" type="ORF">TBRA_LOCUS4691</name>
</gene>
<accession>A0A6H5I487</accession>
<keyword evidence="2" id="KW-1185">Reference proteome</keyword>
<reference evidence="1 2" key="1">
    <citation type="submission" date="2020-02" db="EMBL/GenBank/DDBJ databases">
        <authorList>
            <person name="Ferguson B K."/>
        </authorList>
    </citation>
    <scope>NUCLEOTIDE SEQUENCE [LARGE SCALE GENOMIC DNA]</scope>
</reference>
<organism evidence="1 2">
    <name type="scientific">Trichogramma brassicae</name>
    <dbReference type="NCBI Taxonomy" id="86971"/>
    <lineage>
        <taxon>Eukaryota</taxon>
        <taxon>Metazoa</taxon>
        <taxon>Ecdysozoa</taxon>
        <taxon>Arthropoda</taxon>
        <taxon>Hexapoda</taxon>
        <taxon>Insecta</taxon>
        <taxon>Pterygota</taxon>
        <taxon>Neoptera</taxon>
        <taxon>Endopterygota</taxon>
        <taxon>Hymenoptera</taxon>
        <taxon>Apocrita</taxon>
        <taxon>Proctotrupomorpha</taxon>
        <taxon>Chalcidoidea</taxon>
        <taxon>Trichogrammatidae</taxon>
        <taxon>Trichogramma</taxon>
    </lineage>
</organism>
<evidence type="ECO:0000313" key="2">
    <source>
        <dbReference type="Proteomes" id="UP000479190"/>
    </source>
</evidence>
<dbReference type="Proteomes" id="UP000479190">
    <property type="component" value="Unassembled WGS sequence"/>
</dbReference>
<sequence>MLQVSSAGLLTFMQVQTCKPNSAVAPTQSLLHQLHDHWRSPSFTPSKPTATLLVILGKSTIFGKGKTLPPSALTFIKNHVGYWPTVFFDETVKPTERTRIVDVKEFQKNRRLYQRQLPATLKPCPVLPKNSPSNQRHKQG</sequence>
<proteinExistence type="predicted"/>
<name>A0A6H5I487_9HYME</name>
<protein>
    <submittedName>
        <fullName evidence="1">Uncharacterized protein</fullName>
    </submittedName>
</protein>